<dbReference type="Pfam" id="PF17932">
    <property type="entry name" value="TetR_C_24"/>
    <property type="match status" value="1"/>
</dbReference>
<name>A0A841Q4B1_9BACI</name>
<dbReference type="Proteomes" id="UP000581688">
    <property type="component" value="Unassembled WGS sequence"/>
</dbReference>
<dbReference type="Pfam" id="PF00440">
    <property type="entry name" value="TetR_N"/>
    <property type="match status" value="1"/>
</dbReference>
<dbReference type="Gene3D" id="1.10.357.10">
    <property type="entry name" value="Tetracycline Repressor, domain 2"/>
    <property type="match status" value="1"/>
</dbReference>
<dbReference type="PROSITE" id="PS50977">
    <property type="entry name" value="HTH_TETR_2"/>
    <property type="match status" value="1"/>
</dbReference>
<dbReference type="AlphaFoldDB" id="A0A841Q4B1"/>
<reference evidence="5 6" key="1">
    <citation type="submission" date="2020-08" db="EMBL/GenBank/DDBJ databases">
        <title>Genomic Encyclopedia of Type Strains, Phase IV (KMG-IV): sequencing the most valuable type-strain genomes for metagenomic binning, comparative biology and taxonomic classification.</title>
        <authorList>
            <person name="Goeker M."/>
        </authorList>
    </citation>
    <scope>NUCLEOTIDE SEQUENCE [LARGE SCALE GENOMIC DNA]</scope>
    <source>
        <strain evidence="5 6">DSM 19612</strain>
    </source>
</reference>
<accession>A0A841Q4B1</accession>
<gene>
    <name evidence="5" type="ORF">HNQ94_001707</name>
</gene>
<dbReference type="PANTHER" id="PTHR43479:SF11">
    <property type="entry name" value="ACREF_ENVCD OPERON REPRESSOR-RELATED"/>
    <property type="match status" value="1"/>
</dbReference>
<dbReference type="SUPFAM" id="SSF46689">
    <property type="entry name" value="Homeodomain-like"/>
    <property type="match status" value="1"/>
</dbReference>
<dbReference type="InterPro" id="IPR001647">
    <property type="entry name" value="HTH_TetR"/>
</dbReference>
<evidence type="ECO:0000256" key="3">
    <source>
        <dbReference type="PROSITE-ProRule" id="PRU00335"/>
    </source>
</evidence>
<keyword evidence="6" id="KW-1185">Reference proteome</keyword>
<feature type="domain" description="HTH tetR-type" evidence="4">
    <location>
        <begin position="1"/>
        <end position="59"/>
    </location>
</feature>
<dbReference type="PANTHER" id="PTHR43479">
    <property type="entry name" value="ACREF/ENVCD OPERON REPRESSOR-RELATED"/>
    <property type="match status" value="1"/>
</dbReference>
<comment type="caution">
    <text evidence="5">The sequence shown here is derived from an EMBL/GenBank/DDBJ whole genome shotgun (WGS) entry which is preliminary data.</text>
</comment>
<evidence type="ECO:0000256" key="1">
    <source>
        <dbReference type="ARBA" id="ARBA00022491"/>
    </source>
</evidence>
<dbReference type="GO" id="GO:0003677">
    <property type="term" value="F:DNA binding"/>
    <property type="evidence" value="ECO:0007669"/>
    <property type="project" value="UniProtKB-UniRule"/>
</dbReference>
<dbReference type="PROSITE" id="PS01081">
    <property type="entry name" value="HTH_TETR_1"/>
    <property type="match status" value="1"/>
</dbReference>
<evidence type="ECO:0000313" key="5">
    <source>
        <dbReference type="EMBL" id="MBB6453259.1"/>
    </source>
</evidence>
<evidence type="ECO:0000259" key="4">
    <source>
        <dbReference type="PROSITE" id="PS50977"/>
    </source>
</evidence>
<dbReference type="InterPro" id="IPR036271">
    <property type="entry name" value="Tet_transcr_reg_TetR-rel_C_sf"/>
</dbReference>
<evidence type="ECO:0000256" key="2">
    <source>
        <dbReference type="ARBA" id="ARBA00023125"/>
    </source>
</evidence>
<organism evidence="5 6">
    <name type="scientific">Salirhabdus euzebyi</name>
    <dbReference type="NCBI Taxonomy" id="394506"/>
    <lineage>
        <taxon>Bacteria</taxon>
        <taxon>Bacillati</taxon>
        <taxon>Bacillota</taxon>
        <taxon>Bacilli</taxon>
        <taxon>Bacillales</taxon>
        <taxon>Bacillaceae</taxon>
        <taxon>Salirhabdus</taxon>
    </lineage>
</organism>
<proteinExistence type="predicted"/>
<feature type="DNA-binding region" description="H-T-H motif" evidence="3">
    <location>
        <begin position="22"/>
        <end position="41"/>
    </location>
</feature>
<keyword evidence="2 3" id="KW-0238">DNA-binding</keyword>
<dbReference type="RefSeq" id="WP_174495639.1">
    <property type="nucleotide sequence ID" value="NZ_CADDWK010000004.1"/>
</dbReference>
<dbReference type="SUPFAM" id="SSF48498">
    <property type="entry name" value="Tetracyclin repressor-like, C-terminal domain"/>
    <property type="match status" value="1"/>
</dbReference>
<dbReference type="Gene3D" id="1.10.10.60">
    <property type="entry name" value="Homeodomain-like"/>
    <property type="match status" value="1"/>
</dbReference>
<keyword evidence="1" id="KW-0678">Repressor</keyword>
<dbReference type="PRINTS" id="PR00455">
    <property type="entry name" value="HTHTETR"/>
</dbReference>
<dbReference type="InterPro" id="IPR009057">
    <property type="entry name" value="Homeodomain-like_sf"/>
</dbReference>
<evidence type="ECO:0000313" key="6">
    <source>
        <dbReference type="Proteomes" id="UP000581688"/>
    </source>
</evidence>
<protein>
    <submittedName>
        <fullName evidence="5">AcrR family transcriptional regulator</fullName>
    </submittedName>
</protein>
<dbReference type="InterPro" id="IPR050624">
    <property type="entry name" value="HTH-type_Tx_Regulator"/>
</dbReference>
<dbReference type="InterPro" id="IPR023772">
    <property type="entry name" value="DNA-bd_HTH_TetR-type_CS"/>
</dbReference>
<dbReference type="EMBL" id="JACHGH010000004">
    <property type="protein sequence ID" value="MBB6453259.1"/>
    <property type="molecule type" value="Genomic_DNA"/>
</dbReference>
<dbReference type="InterPro" id="IPR041490">
    <property type="entry name" value="KstR2_TetR_C"/>
</dbReference>
<sequence>MKEKVIATCIRLFEEKGFSETSIQEVVEDLGVTKGAFYYYFSSKEQVLMTIHRQYIDTLLQQQEQILSDESITNKEKLQKLISMIILNITPLGKSARVFYREFRHLNKTHMKEVREKRDQIRKAIEKVIRAGMRTGEFRPGIEAEIVTLGILGICNWTYQWFHQDGRFKDVEVANMFIEMVGQGIEWQEG</sequence>